<evidence type="ECO:0000259" key="7">
    <source>
        <dbReference type="Pfam" id="PF08281"/>
    </source>
</evidence>
<dbReference type="OrthoDB" id="2732687at2"/>
<dbReference type="PANTHER" id="PTHR43133:SF8">
    <property type="entry name" value="RNA POLYMERASE SIGMA FACTOR HI_1459-RELATED"/>
    <property type="match status" value="1"/>
</dbReference>
<evidence type="ECO:0000256" key="4">
    <source>
        <dbReference type="ARBA" id="ARBA00023125"/>
    </source>
</evidence>
<dbReference type="InterPro" id="IPR036388">
    <property type="entry name" value="WH-like_DNA-bd_sf"/>
</dbReference>
<dbReference type="CDD" id="cd06171">
    <property type="entry name" value="Sigma70_r4"/>
    <property type="match status" value="1"/>
</dbReference>
<dbReference type="GO" id="GO:0016987">
    <property type="term" value="F:sigma factor activity"/>
    <property type="evidence" value="ECO:0007669"/>
    <property type="project" value="UniProtKB-KW"/>
</dbReference>
<accession>A0A7X4YQ04</accession>
<comment type="caution">
    <text evidence="8">The sequence shown here is derived from an EMBL/GenBank/DDBJ whole genome shotgun (WGS) entry which is preliminary data.</text>
</comment>
<keyword evidence="9" id="KW-1185">Reference proteome</keyword>
<feature type="domain" description="RNA polymerase sigma-70 region 2" evidence="6">
    <location>
        <begin position="30"/>
        <end position="98"/>
    </location>
</feature>
<dbReference type="InterPro" id="IPR013324">
    <property type="entry name" value="RNA_pol_sigma_r3/r4-like"/>
</dbReference>
<organism evidence="8 9">
    <name type="scientific">Paenibacillus sacheonensis</name>
    <dbReference type="NCBI Taxonomy" id="742054"/>
    <lineage>
        <taxon>Bacteria</taxon>
        <taxon>Bacillati</taxon>
        <taxon>Bacillota</taxon>
        <taxon>Bacilli</taxon>
        <taxon>Bacillales</taxon>
        <taxon>Paenibacillaceae</taxon>
        <taxon>Paenibacillus</taxon>
    </lineage>
</organism>
<evidence type="ECO:0000256" key="2">
    <source>
        <dbReference type="ARBA" id="ARBA00023015"/>
    </source>
</evidence>
<dbReference type="EMBL" id="JAAAMU010000007">
    <property type="protein sequence ID" value="NBC70360.1"/>
    <property type="molecule type" value="Genomic_DNA"/>
</dbReference>
<evidence type="ECO:0000256" key="3">
    <source>
        <dbReference type="ARBA" id="ARBA00023082"/>
    </source>
</evidence>
<evidence type="ECO:0000313" key="9">
    <source>
        <dbReference type="Proteomes" id="UP000558113"/>
    </source>
</evidence>
<dbReference type="Gene3D" id="1.10.10.10">
    <property type="entry name" value="Winged helix-like DNA-binding domain superfamily/Winged helix DNA-binding domain"/>
    <property type="match status" value="1"/>
</dbReference>
<dbReference type="SUPFAM" id="SSF88659">
    <property type="entry name" value="Sigma3 and sigma4 domains of RNA polymerase sigma factors"/>
    <property type="match status" value="1"/>
</dbReference>
<keyword evidence="2" id="KW-0805">Transcription regulation</keyword>
<feature type="domain" description="RNA polymerase sigma factor 70 region 4 type 2" evidence="7">
    <location>
        <begin position="121"/>
        <end position="173"/>
    </location>
</feature>
<gene>
    <name evidence="8" type="ORF">GT003_15270</name>
</gene>
<dbReference type="InterPro" id="IPR013325">
    <property type="entry name" value="RNA_pol_sigma_r2"/>
</dbReference>
<dbReference type="PANTHER" id="PTHR43133">
    <property type="entry name" value="RNA POLYMERASE ECF-TYPE SIGMA FACTO"/>
    <property type="match status" value="1"/>
</dbReference>
<dbReference type="SUPFAM" id="SSF88946">
    <property type="entry name" value="Sigma2 domain of RNA polymerase sigma factors"/>
    <property type="match status" value="1"/>
</dbReference>
<dbReference type="Proteomes" id="UP000558113">
    <property type="component" value="Unassembled WGS sequence"/>
</dbReference>
<keyword evidence="4" id="KW-0238">DNA-binding</keyword>
<dbReference type="InterPro" id="IPR039425">
    <property type="entry name" value="RNA_pol_sigma-70-like"/>
</dbReference>
<dbReference type="GO" id="GO:0006352">
    <property type="term" value="P:DNA-templated transcription initiation"/>
    <property type="evidence" value="ECO:0007669"/>
    <property type="project" value="InterPro"/>
</dbReference>
<evidence type="ECO:0000256" key="1">
    <source>
        <dbReference type="ARBA" id="ARBA00010641"/>
    </source>
</evidence>
<dbReference type="NCBIfam" id="TIGR02937">
    <property type="entry name" value="sigma70-ECF"/>
    <property type="match status" value="1"/>
</dbReference>
<dbReference type="InterPro" id="IPR013249">
    <property type="entry name" value="RNA_pol_sigma70_r4_t2"/>
</dbReference>
<comment type="similarity">
    <text evidence="1">Belongs to the sigma-70 factor family. ECF subfamily.</text>
</comment>
<proteinExistence type="inferred from homology"/>
<name>A0A7X4YQ04_9BACL</name>
<dbReference type="AlphaFoldDB" id="A0A7X4YQ04"/>
<evidence type="ECO:0000259" key="6">
    <source>
        <dbReference type="Pfam" id="PF04542"/>
    </source>
</evidence>
<dbReference type="GO" id="GO:0003677">
    <property type="term" value="F:DNA binding"/>
    <property type="evidence" value="ECO:0007669"/>
    <property type="project" value="UniProtKB-KW"/>
</dbReference>
<dbReference type="InterPro" id="IPR007627">
    <property type="entry name" value="RNA_pol_sigma70_r2"/>
</dbReference>
<keyword evidence="3" id="KW-0731">Sigma factor</keyword>
<dbReference type="Gene3D" id="1.10.1740.10">
    <property type="match status" value="1"/>
</dbReference>
<keyword evidence="5" id="KW-0804">Transcription</keyword>
<dbReference type="Pfam" id="PF08281">
    <property type="entry name" value="Sigma70_r4_2"/>
    <property type="match status" value="1"/>
</dbReference>
<sequence>MDDVNLFEEQSINEIVDLVKHGDTEAYSFLIKAFQKKIYLYCYYLLGNQEEAEDAAQDTFISGFNQIGQFFPTVSFAAWLYKIAHHRCMDVLKKKNRRFHLFKKYQQELTVSDQPSDRYSDYIHELLSSLNAEERRILLLRALEEYSFEEMSAILDIKPATLRKKYERLRKRLIKGKGGFHYEHAYKTNG</sequence>
<evidence type="ECO:0000313" key="8">
    <source>
        <dbReference type="EMBL" id="NBC70360.1"/>
    </source>
</evidence>
<dbReference type="InterPro" id="IPR014284">
    <property type="entry name" value="RNA_pol_sigma-70_dom"/>
</dbReference>
<dbReference type="Pfam" id="PF04542">
    <property type="entry name" value="Sigma70_r2"/>
    <property type="match status" value="1"/>
</dbReference>
<evidence type="ECO:0000256" key="5">
    <source>
        <dbReference type="ARBA" id="ARBA00023163"/>
    </source>
</evidence>
<reference evidence="8 9" key="1">
    <citation type="submission" date="2020-01" db="EMBL/GenBank/DDBJ databases">
        <title>Paenibacillus soybeanensis sp. nov. isolated from the nodules of soybean (Glycine max(L.) Merr).</title>
        <authorList>
            <person name="Wang H."/>
        </authorList>
    </citation>
    <scope>NUCLEOTIDE SEQUENCE [LARGE SCALE GENOMIC DNA]</scope>
    <source>
        <strain evidence="8 9">DSM 23054</strain>
    </source>
</reference>
<protein>
    <submittedName>
        <fullName evidence="8">Sigma-70 family RNA polymerase sigma factor</fullName>
    </submittedName>
</protein>